<name>A0A514DKT2_9CAUD</name>
<accession>A0A514DKT2</accession>
<evidence type="ECO:0000313" key="3">
    <source>
        <dbReference type="Proteomes" id="UP000315658"/>
    </source>
</evidence>
<keyword evidence="2" id="KW-0067">ATP-binding</keyword>
<reference evidence="2 3" key="1">
    <citation type="submission" date="2019-06" db="EMBL/GenBank/DDBJ databases">
        <title>Complete genome sequence of the virus isoalte vB_EcoS_PHB17 infecting Shiga toxin-producing Escherichia.</title>
        <authorList>
            <person name="Chen Y."/>
            <person name="Qian P."/>
            <person name="Song J."/>
            <person name="Li X."/>
        </authorList>
    </citation>
    <scope>NUCLEOTIDE SEQUENCE [LARGE SCALE GENOMIC DNA]</scope>
</reference>
<dbReference type="InterPro" id="IPR025048">
    <property type="entry name" value="DUF3987"/>
</dbReference>
<dbReference type="RefSeq" id="YP_010064643.1">
    <property type="nucleotide sequence ID" value="NC_054892.1"/>
</dbReference>
<proteinExistence type="predicted"/>
<keyword evidence="2" id="KW-0378">Hydrolase</keyword>
<evidence type="ECO:0000313" key="2">
    <source>
        <dbReference type="EMBL" id="QDH94277.1"/>
    </source>
</evidence>
<sequence length="526" mass="58168">MYDFEQKRLSPKDIIDTAESLGVSPLRVAINANGYRQSSSFWSDVQDVNSGNDRYPVISLGNDVDVVGKLSRNIANSVQFPVSSAYMHFVGCISAAMLGRFTVDYHGTDQPTALYVVTSQPPSTGKSAINSLAIAPMVCEVERINEQRKKERKKILAKLAGLAKEMKSERSGSDMAALYEEKEELEEKLQKLCDVVFPVSDTTPEGLAKINNRQGNFAVISDEATSINSLLGLTYANSERKTNSELVLKAWDAGHVSIARANAENNMSFKALGCMSVIAQDETINGIMEAGSRGIGVSERFLLVREESFLGRRTFIDDEGDSTFEPVDPTLKAQYYQLVHNIMSEMDVSLKISKAAMRCLNRARQEMEPDLADGGKYSHTMLRGALGKMDKQVIRIASVLHVIRNWFNENGSPQKAREIEVETMQEALIMFQELSKTYISAANASGHAGDDAEMSKLIDIITRHGKANKGILTVRAIYESARKVKPFLGQAGIMKRIEENLLPMLEERNYVCVINGRVFVNPSLLG</sequence>
<dbReference type="EMBL" id="MN090155">
    <property type="protein sequence ID" value="QDH94277.1"/>
    <property type="molecule type" value="Genomic_DNA"/>
</dbReference>
<protein>
    <submittedName>
        <fullName evidence="2">Helicase</fullName>
    </submittedName>
</protein>
<dbReference type="Pfam" id="PF13148">
    <property type="entry name" value="DUF3987"/>
    <property type="match status" value="1"/>
</dbReference>
<dbReference type="GO" id="GO:0004386">
    <property type="term" value="F:helicase activity"/>
    <property type="evidence" value="ECO:0007669"/>
    <property type="project" value="UniProtKB-KW"/>
</dbReference>
<evidence type="ECO:0000256" key="1">
    <source>
        <dbReference type="SAM" id="Coils"/>
    </source>
</evidence>
<dbReference type="GeneID" id="65053097"/>
<organism evidence="2 3">
    <name type="scientific">Escherichia phage vB_EcoS_PHB17</name>
    <dbReference type="NCBI Taxonomy" id="2591407"/>
    <lineage>
        <taxon>Viruses</taxon>
        <taxon>Duplodnaviria</taxon>
        <taxon>Heunggongvirae</taxon>
        <taxon>Uroviricota</taxon>
        <taxon>Caudoviricetes</taxon>
        <taxon>Drexlerviridae</taxon>
        <taxon>Tempevirinae</taxon>
        <taxon>Baihuvirus</taxon>
        <taxon>Baihuvirus PHB17</taxon>
        <taxon>Changchunvirus PHB17</taxon>
    </lineage>
</organism>
<feature type="coiled-coil region" evidence="1">
    <location>
        <begin position="168"/>
        <end position="195"/>
    </location>
</feature>
<keyword evidence="2" id="KW-0547">Nucleotide-binding</keyword>
<keyword evidence="2" id="KW-0347">Helicase</keyword>
<dbReference type="KEGG" id="vg:65053097"/>
<keyword evidence="1" id="KW-0175">Coiled coil</keyword>
<keyword evidence="3" id="KW-1185">Reference proteome</keyword>
<dbReference type="Proteomes" id="UP000315658">
    <property type="component" value="Segment"/>
</dbReference>